<gene>
    <name evidence="1" type="ORF">ATANTOWER_007104</name>
</gene>
<name>A0ABU7BNW4_9TELE</name>
<dbReference type="EMBL" id="JAHUTI010060825">
    <property type="protein sequence ID" value="MED6252112.1"/>
    <property type="molecule type" value="Genomic_DNA"/>
</dbReference>
<sequence length="102" mass="11241">MRHQSIWQLYAILKPKSRCKLSSPNPSTATLTGHPQEQLTTSTLPEHAVKPGKTFSLSTLPTPISLSFLPAIILQYVCGTTALGDNPFGWQPFLHRKSSIKV</sequence>
<proteinExistence type="predicted"/>
<evidence type="ECO:0000313" key="2">
    <source>
        <dbReference type="Proteomes" id="UP001345963"/>
    </source>
</evidence>
<reference evidence="1 2" key="1">
    <citation type="submission" date="2021-07" db="EMBL/GenBank/DDBJ databases">
        <authorList>
            <person name="Palmer J.M."/>
        </authorList>
    </citation>
    <scope>NUCLEOTIDE SEQUENCE [LARGE SCALE GENOMIC DNA]</scope>
    <source>
        <strain evidence="1 2">AT_MEX2019</strain>
        <tissue evidence="1">Muscle</tissue>
    </source>
</reference>
<dbReference type="Proteomes" id="UP001345963">
    <property type="component" value="Unassembled WGS sequence"/>
</dbReference>
<accession>A0ABU7BNW4</accession>
<evidence type="ECO:0000313" key="1">
    <source>
        <dbReference type="EMBL" id="MED6252112.1"/>
    </source>
</evidence>
<keyword evidence="2" id="KW-1185">Reference proteome</keyword>
<protein>
    <submittedName>
        <fullName evidence="1">Uncharacterized protein</fullName>
    </submittedName>
</protein>
<organism evidence="1 2">
    <name type="scientific">Ataeniobius toweri</name>
    <dbReference type="NCBI Taxonomy" id="208326"/>
    <lineage>
        <taxon>Eukaryota</taxon>
        <taxon>Metazoa</taxon>
        <taxon>Chordata</taxon>
        <taxon>Craniata</taxon>
        <taxon>Vertebrata</taxon>
        <taxon>Euteleostomi</taxon>
        <taxon>Actinopterygii</taxon>
        <taxon>Neopterygii</taxon>
        <taxon>Teleostei</taxon>
        <taxon>Neoteleostei</taxon>
        <taxon>Acanthomorphata</taxon>
        <taxon>Ovalentaria</taxon>
        <taxon>Atherinomorphae</taxon>
        <taxon>Cyprinodontiformes</taxon>
        <taxon>Goodeidae</taxon>
        <taxon>Ataeniobius</taxon>
    </lineage>
</organism>
<comment type="caution">
    <text evidence="1">The sequence shown here is derived from an EMBL/GenBank/DDBJ whole genome shotgun (WGS) entry which is preliminary data.</text>
</comment>